<evidence type="ECO:0000313" key="1">
    <source>
        <dbReference type="EMBL" id="KCW65866.1"/>
    </source>
</evidence>
<accession>A0A059BJ12</accession>
<proteinExistence type="predicted"/>
<dbReference type="PANTHER" id="PTHR35753">
    <property type="entry name" value="PROTEIN MAINTENANCE OF PSII UNDER HIGH LIGHT 1"/>
    <property type="match status" value="1"/>
</dbReference>
<dbReference type="Gramene" id="KCW65866">
    <property type="protein sequence ID" value="KCW65866"/>
    <property type="gene ID" value="EUGRSUZ_G03205"/>
</dbReference>
<protein>
    <submittedName>
        <fullName evidence="1">Uncharacterized protein</fullName>
    </submittedName>
</protein>
<organism evidence="1">
    <name type="scientific">Eucalyptus grandis</name>
    <name type="common">Flooded gum</name>
    <dbReference type="NCBI Taxonomy" id="71139"/>
    <lineage>
        <taxon>Eukaryota</taxon>
        <taxon>Viridiplantae</taxon>
        <taxon>Streptophyta</taxon>
        <taxon>Embryophyta</taxon>
        <taxon>Tracheophyta</taxon>
        <taxon>Spermatophyta</taxon>
        <taxon>Magnoliopsida</taxon>
        <taxon>eudicotyledons</taxon>
        <taxon>Gunneridae</taxon>
        <taxon>Pentapetalae</taxon>
        <taxon>rosids</taxon>
        <taxon>malvids</taxon>
        <taxon>Myrtales</taxon>
        <taxon>Myrtaceae</taxon>
        <taxon>Myrtoideae</taxon>
        <taxon>Eucalypteae</taxon>
        <taxon>Eucalyptus</taxon>
    </lineage>
</organism>
<sequence>MACASQALMNTLISANGCTFNPSPRFFSGRYRPMKRQEPKPFAVRASADDADCNVEECAPDKEARKVSMEWLAGEKTKVVGTFPPKTKDWSGYVEKDTAGQTNIYSVEPTIYIAESAISSGTAGSSADGAENTAAIAAGLALISIAAASSVLLQVNKNEPQVQRAAYSGPSLSYYIDKFRPPEIIQASVPSQIESAVVAQPEVSAPEVSQIQAASSDQPEASS</sequence>
<dbReference type="EMBL" id="KK198759">
    <property type="protein sequence ID" value="KCW65866.1"/>
    <property type="molecule type" value="Genomic_DNA"/>
</dbReference>
<name>A0A059BJ12_EUCGR</name>
<dbReference type="PANTHER" id="PTHR35753:SF2">
    <property type="entry name" value="PROTEIN MAINTENANCE OF PSII UNDER HIGH LIGHT 1"/>
    <property type="match status" value="1"/>
</dbReference>
<gene>
    <name evidence="1" type="ORF">EUGRSUZ_G03205</name>
</gene>
<dbReference type="AlphaFoldDB" id="A0A059BJ12"/>
<dbReference type="GO" id="GO:0061635">
    <property type="term" value="P:regulation of protein complex stability"/>
    <property type="evidence" value="ECO:0007669"/>
    <property type="project" value="InterPro"/>
</dbReference>
<dbReference type="InterPro" id="IPR038936">
    <property type="entry name" value="MPH1"/>
</dbReference>
<dbReference type="GO" id="GO:0009535">
    <property type="term" value="C:chloroplast thylakoid membrane"/>
    <property type="evidence" value="ECO:0007669"/>
    <property type="project" value="InterPro"/>
</dbReference>
<dbReference type="OMA" id="EETDCNV"/>
<reference evidence="1" key="1">
    <citation type="submission" date="2013-07" db="EMBL/GenBank/DDBJ databases">
        <title>The genome of Eucalyptus grandis.</title>
        <authorList>
            <person name="Schmutz J."/>
            <person name="Hayes R."/>
            <person name="Myburg A."/>
            <person name="Tuskan G."/>
            <person name="Grattapaglia D."/>
            <person name="Rokhsar D.S."/>
        </authorList>
    </citation>
    <scope>NUCLEOTIDE SEQUENCE</scope>
    <source>
        <tissue evidence="1">Leaf extractions</tissue>
    </source>
</reference>